<evidence type="ECO:0000256" key="1">
    <source>
        <dbReference type="ARBA" id="ARBA00023015"/>
    </source>
</evidence>
<dbReference type="AlphaFoldDB" id="A0A7Z0J7K4"/>
<dbReference type="PRINTS" id="PR00035">
    <property type="entry name" value="HTHGNTR"/>
</dbReference>
<dbReference type="Gene3D" id="1.10.10.10">
    <property type="entry name" value="Winged helix-like DNA-binding domain superfamily/Winged helix DNA-binding domain"/>
    <property type="match status" value="1"/>
</dbReference>
<evidence type="ECO:0000313" key="5">
    <source>
        <dbReference type="EMBL" id="NYJ21068.1"/>
    </source>
</evidence>
<protein>
    <submittedName>
        <fullName evidence="5">GntR family transcriptional repressor for pyruvate dehydrogenase complex</fullName>
    </submittedName>
</protein>
<dbReference type="EMBL" id="JACCFM010000001">
    <property type="protein sequence ID" value="NYJ21068.1"/>
    <property type="molecule type" value="Genomic_DNA"/>
</dbReference>
<keyword evidence="1" id="KW-0805">Transcription regulation</keyword>
<evidence type="ECO:0000313" key="6">
    <source>
        <dbReference type="Proteomes" id="UP000537260"/>
    </source>
</evidence>
<dbReference type="PANTHER" id="PTHR43537">
    <property type="entry name" value="TRANSCRIPTIONAL REGULATOR, GNTR FAMILY"/>
    <property type="match status" value="1"/>
</dbReference>
<dbReference type="PANTHER" id="PTHR43537:SF5">
    <property type="entry name" value="UXU OPERON TRANSCRIPTIONAL REGULATOR"/>
    <property type="match status" value="1"/>
</dbReference>
<evidence type="ECO:0000256" key="3">
    <source>
        <dbReference type="ARBA" id="ARBA00023163"/>
    </source>
</evidence>
<evidence type="ECO:0000259" key="4">
    <source>
        <dbReference type="PROSITE" id="PS50949"/>
    </source>
</evidence>
<dbReference type="InterPro" id="IPR011711">
    <property type="entry name" value="GntR_C"/>
</dbReference>
<dbReference type="InterPro" id="IPR008920">
    <property type="entry name" value="TF_FadR/GntR_C"/>
</dbReference>
<dbReference type="SUPFAM" id="SSF46785">
    <property type="entry name" value="Winged helix' DNA-binding domain"/>
    <property type="match status" value="1"/>
</dbReference>
<keyword evidence="5" id="KW-0670">Pyruvate</keyword>
<dbReference type="InterPro" id="IPR036390">
    <property type="entry name" value="WH_DNA-bd_sf"/>
</dbReference>
<dbReference type="Pfam" id="PF07729">
    <property type="entry name" value="FCD"/>
    <property type="match status" value="1"/>
</dbReference>
<keyword evidence="2" id="KW-0238">DNA-binding</keyword>
<dbReference type="Proteomes" id="UP000537260">
    <property type="component" value="Unassembled WGS sequence"/>
</dbReference>
<keyword evidence="6" id="KW-1185">Reference proteome</keyword>
<evidence type="ECO:0000256" key="2">
    <source>
        <dbReference type="ARBA" id="ARBA00023125"/>
    </source>
</evidence>
<gene>
    <name evidence="5" type="ORF">HNR05_002859</name>
</gene>
<keyword evidence="3" id="KW-0804">Transcription</keyword>
<dbReference type="Gene3D" id="1.20.120.530">
    <property type="entry name" value="GntR ligand-binding domain-like"/>
    <property type="match status" value="1"/>
</dbReference>
<comment type="caution">
    <text evidence="5">The sequence shown here is derived from an EMBL/GenBank/DDBJ whole genome shotgun (WGS) entry which is preliminary data.</text>
</comment>
<name>A0A7Z0J7K4_9MICO</name>
<reference evidence="5 6" key="1">
    <citation type="submission" date="2020-07" db="EMBL/GenBank/DDBJ databases">
        <title>Sequencing the genomes of 1000 actinobacteria strains.</title>
        <authorList>
            <person name="Klenk H.-P."/>
        </authorList>
    </citation>
    <scope>NUCLEOTIDE SEQUENCE [LARGE SCALE GENOMIC DNA]</scope>
    <source>
        <strain evidence="5 6">LI1</strain>
    </source>
</reference>
<accession>A0A7Z0J7K4</accession>
<dbReference type="PROSITE" id="PS50949">
    <property type="entry name" value="HTH_GNTR"/>
    <property type="match status" value="1"/>
</dbReference>
<organism evidence="5 6">
    <name type="scientific">Glaciibacter psychrotolerans</name>
    <dbReference type="NCBI Taxonomy" id="670054"/>
    <lineage>
        <taxon>Bacteria</taxon>
        <taxon>Bacillati</taxon>
        <taxon>Actinomycetota</taxon>
        <taxon>Actinomycetes</taxon>
        <taxon>Micrococcales</taxon>
        <taxon>Microbacteriaceae</taxon>
        <taxon>Glaciibacter</taxon>
    </lineage>
</organism>
<dbReference type="CDD" id="cd07377">
    <property type="entry name" value="WHTH_GntR"/>
    <property type="match status" value="1"/>
</dbReference>
<dbReference type="GO" id="GO:0003700">
    <property type="term" value="F:DNA-binding transcription factor activity"/>
    <property type="evidence" value="ECO:0007669"/>
    <property type="project" value="InterPro"/>
</dbReference>
<sequence length="253" mass="28140">MLDWSQFRPAESISLPDRISIDIERLMLDGKLTEGDKLPSERELASIFSTSRVSLRQALRELEIRGLIDRKPGRGTTILSRGHAASSESGQLANRLTKLEPEIAQIIEFRALIEPPTAALAATRATPRDIVQLEELLASMTTDISTDRYVELDKAFHQAISRSTYNPLLSAVSERLAHDVAPVRDARMQSDQRRLNSMQEHEEILDAIRSHDSERAEIAARFHIESISAEISRRLNTADPSSATAEAIPPAQA</sequence>
<dbReference type="GO" id="GO:0003677">
    <property type="term" value="F:DNA binding"/>
    <property type="evidence" value="ECO:0007669"/>
    <property type="project" value="UniProtKB-KW"/>
</dbReference>
<dbReference type="SUPFAM" id="SSF48008">
    <property type="entry name" value="GntR ligand-binding domain-like"/>
    <property type="match status" value="1"/>
</dbReference>
<proteinExistence type="predicted"/>
<feature type="domain" description="HTH gntR-type" evidence="4">
    <location>
        <begin position="13"/>
        <end position="81"/>
    </location>
</feature>
<dbReference type="Pfam" id="PF00392">
    <property type="entry name" value="GntR"/>
    <property type="match status" value="1"/>
</dbReference>
<dbReference type="InterPro" id="IPR000524">
    <property type="entry name" value="Tscrpt_reg_HTH_GntR"/>
</dbReference>
<dbReference type="SMART" id="SM00895">
    <property type="entry name" value="FCD"/>
    <property type="match status" value="1"/>
</dbReference>
<dbReference type="RefSeq" id="WP_179579726.1">
    <property type="nucleotide sequence ID" value="NZ_JACCFM010000001.1"/>
</dbReference>
<dbReference type="SMART" id="SM00345">
    <property type="entry name" value="HTH_GNTR"/>
    <property type="match status" value="1"/>
</dbReference>
<dbReference type="InterPro" id="IPR036388">
    <property type="entry name" value="WH-like_DNA-bd_sf"/>
</dbReference>